<name>A0A4Y2IH07_ARAVE</name>
<reference evidence="1 2" key="1">
    <citation type="journal article" date="2019" name="Sci. Rep.">
        <title>Orb-weaving spider Araneus ventricosus genome elucidates the spidroin gene catalogue.</title>
        <authorList>
            <person name="Kono N."/>
            <person name="Nakamura H."/>
            <person name="Ohtoshi R."/>
            <person name="Moran D.A.P."/>
            <person name="Shinohara A."/>
            <person name="Yoshida Y."/>
            <person name="Fujiwara M."/>
            <person name="Mori M."/>
            <person name="Tomita M."/>
            <person name="Arakawa K."/>
        </authorList>
    </citation>
    <scope>NUCLEOTIDE SEQUENCE [LARGE SCALE GENOMIC DNA]</scope>
</reference>
<evidence type="ECO:0000313" key="2">
    <source>
        <dbReference type="Proteomes" id="UP000499080"/>
    </source>
</evidence>
<dbReference type="AlphaFoldDB" id="A0A4Y2IH07"/>
<dbReference type="EMBL" id="BGPR01185950">
    <property type="protein sequence ID" value="GBM77057.1"/>
    <property type="molecule type" value="Genomic_DNA"/>
</dbReference>
<evidence type="ECO:0000313" key="1">
    <source>
        <dbReference type="EMBL" id="GBM77057.1"/>
    </source>
</evidence>
<sequence>MISDLQEHLSMSSTCTKLKSLIQIEGCGGLMVRSRLRARKVPGFNHYAGLVQVQSDVEGQTSFRLCGVDLEVPTQVSEIFVICTRFKIRGPFPNSPRVTSTLNANVIILKNMIVLMQELKNCFQLVSFSGYRALKSLERVILETTFMLIKRKI</sequence>
<organism evidence="1 2">
    <name type="scientific">Araneus ventricosus</name>
    <name type="common">Orbweaver spider</name>
    <name type="synonym">Epeira ventricosa</name>
    <dbReference type="NCBI Taxonomy" id="182803"/>
    <lineage>
        <taxon>Eukaryota</taxon>
        <taxon>Metazoa</taxon>
        <taxon>Ecdysozoa</taxon>
        <taxon>Arthropoda</taxon>
        <taxon>Chelicerata</taxon>
        <taxon>Arachnida</taxon>
        <taxon>Araneae</taxon>
        <taxon>Araneomorphae</taxon>
        <taxon>Entelegynae</taxon>
        <taxon>Araneoidea</taxon>
        <taxon>Araneidae</taxon>
        <taxon>Araneus</taxon>
    </lineage>
</organism>
<protein>
    <submittedName>
        <fullName evidence="1">Uncharacterized protein</fullName>
    </submittedName>
</protein>
<gene>
    <name evidence="1" type="ORF">AVEN_245900_1</name>
</gene>
<dbReference type="Proteomes" id="UP000499080">
    <property type="component" value="Unassembled WGS sequence"/>
</dbReference>
<keyword evidence="2" id="KW-1185">Reference proteome</keyword>
<accession>A0A4Y2IH07</accession>
<comment type="caution">
    <text evidence="1">The sequence shown here is derived from an EMBL/GenBank/DDBJ whole genome shotgun (WGS) entry which is preliminary data.</text>
</comment>
<proteinExistence type="predicted"/>